<gene>
    <name evidence="2" type="ORF">GUJ93_ZPchr0013g34059</name>
</gene>
<accession>A0A8J5X237</accession>
<feature type="compositionally biased region" description="Basic and acidic residues" evidence="1">
    <location>
        <begin position="97"/>
        <end position="115"/>
    </location>
</feature>
<evidence type="ECO:0000313" key="2">
    <source>
        <dbReference type="EMBL" id="KAG8100461.1"/>
    </source>
</evidence>
<sequence length="135" mass="14506">MPEARRCLIDSMDSRETSRVEASDCQGGDTRGSAGEPKGRVAYLEAVQVEGTRGSEGEVASGAGGEHPCLRPPKFLRGRLSCSCVSLVVPRRHASGRLRDIGGEGEGGEKSGSKGRERRHKKTGGEHRWRGSTCW</sequence>
<keyword evidence="3" id="KW-1185">Reference proteome</keyword>
<name>A0A8J5X237_ZIZPA</name>
<protein>
    <submittedName>
        <fullName evidence="2">Uncharacterized protein</fullName>
    </submittedName>
</protein>
<organism evidence="2 3">
    <name type="scientific">Zizania palustris</name>
    <name type="common">Northern wild rice</name>
    <dbReference type="NCBI Taxonomy" id="103762"/>
    <lineage>
        <taxon>Eukaryota</taxon>
        <taxon>Viridiplantae</taxon>
        <taxon>Streptophyta</taxon>
        <taxon>Embryophyta</taxon>
        <taxon>Tracheophyta</taxon>
        <taxon>Spermatophyta</taxon>
        <taxon>Magnoliopsida</taxon>
        <taxon>Liliopsida</taxon>
        <taxon>Poales</taxon>
        <taxon>Poaceae</taxon>
        <taxon>BOP clade</taxon>
        <taxon>Oryzoideae</taxon>
        <taxon>Oryzeae</taxon>
        <taxon>Zizaniinae</taxon>
        <taxon>Zizania</taxon>
    </lineage>
</organism>
<feature type="compositionally biased region" description="Basic and acidic residues" evidence="1">
    <location>
        <begin position="1"/>
        <end position="22"/>
    </location>
</feature>
<dbReference type="AlphaFoldDB" id="A0A8J5X237"/>
<feature type="region of interest" description="Disordered" evidence="1">
    <location>
        <begin position="95"/>
        <end position="135"/>
    </location>
</feature>
<dbReference type="Proteomes" id="UP000729402">
    <property type="component" value="Unassembled WGS sequence"/>
</dbReference>
<evidence type="ECO:0000313" key="3">
    <source>
        <dbReference type="Proteomes" id="UP000729402"/>
    </source>
</evidence>
<feature type="region of interest" description="Disordered" evidence="1">
    <location>
        <begin position="1"/>
        <end position="39"/>
    </location>
</feature>
<reference evidence="2" key="2">
    <citation type="submission" date="2021-02" db="EMBL/GenBank/DDBJ databases">
        <authorList>
            <person name="Kimball J.A."/>
            <person name="Haas M.W."/>
            <person name="Macchietto M."/>
            <person name="Kono T."/>
            <person name="Duquette J."/>
            <person name="Shao M."/>
        </authorList>
    </citation>
    <scope>NUCLEOTIDE SEQUENCE</scope>
    <source>
        <tissue evidence="2">Fresh leaf tissue</tissue>
    </source>
</reference>
<evidence type="ECO:0000256" key="1">
    <source>
        <dbReference type="SAM" id="MobiDB-lite"/>
    </source>
</evidence>
<reference evidence="2" key="1">
    <citation type="journal article" date="2021" name="bioRxiv">
        <title>Whole Genome Assembly and Annotation of Northern Wild Rice, Zizania palustris L., Supports a Whole Genome Duplication in the Zizania Genus.</title>
        <authorList>
            <person name="Haas M."/>
            <person name="Kono T."/>
            <person name="Macchietto M."/>
            <person name="Millas R."/>
            <person name="McGilp L."/>
            <person name="Shao M."/>
            <person name="Duquette J."/>
            <person name="Hirsch C.N."/>
            <person name="Kimball J."/>
        </authorList>
    </citation>
    <scope>NUCLEOTIDE SEQUENCE</scope>
    <source>
        <tissue evidence="2">Fresh leaf tissue</tissue>
    </source>
</reference>
<dbReference type="EMBL" id="JAAALK010000079">
    <property type="protein sequence ID" value="KAG8100461.1"/>
    <property type="molecule type" value="Genomic_DNA"/>
</dbReference>
<proteinExistence type="predicted"/>
<comment type="caution">
    <text evidence="2">The sequence shown here is derived from an EMBL/GenBank/DDBJ whole genome shotgun (WGS) entry which is preliminary data.</text>
</comment>